<dbReference type="EMBL" id="CAMXCT030001628">
    <property type="protein sequence ID" value="CAL4779075.1"/>
    <property type="molecule type" value="Genomic_DNA"/>
</dbReference>
<keyword evidence="3" id="KW-1185">Reference proteome</keyword>
<protein>
    <submittedName>
        <fullName evidence="1">Uncharacterized protein</fullName>
    </submittedName>
</protein>
<dbReference type="Proteomes" id="UP001152797">
    <property type="component" value="Unassembled WGS sequence"/>
</dbReference>
<dbReference type="AlphaFoldDB" id="A0A9P1CJD7"/>
<evidence type="ECO:0000313" key="3">
    <source>
        <dbReference type="Proteomes" id="UP001152797"/>
    </source>
</evidence>
<comment type="caution">
    <text evidence="1">The sequence shown here is derived from an EMBL/GenBank/DDBJ whole genome shotgun (WGS) entry which is preliminary data.</text>
</comment>
<gene>
    <name evidence="1" type="ORF">C1SCF055_LOCUS18642</name>
</gene>
<name>A0A9P1CJD7_9DINO</name>
<accession>A0A9P1CJD7</accession>
<evidence type="ECO:0000313" key="2">
    <source>
        <dbReference type="EMBL" id="CAL4779075.1"/>
    </source>
</evidence>
<dbReference type="EMBL" id="CAMXCT020001628">
    <property type="protein sequence ID" value="CAL1145138.1"/>
    <property type="molecule type" value="Genomic_DNA"/>
</dbReference>
<reference evidence="1" key="1">
    <citation type="submission" date="2022-10" db="EMBL/GenBank/DDBJ databases">
        <authorList>
            <person name="Chen Y."/>
            <person name="Dougan E. K."/>
            <person name="Chan C."/>
            <person name="Rhodes N."/>
            <person name="Thang M."/>
        </authorList>
    </citation>
    <scope>NUCLEOTIDE SEQUENCE</scope>
</reference>
<dbReference type="EMBL" id="CAMXCT010001628">
    <property type="protein sequence ID" value="CAI3991763.1"/>
    <property type="molecule type" value="Genomic_DNA"/>
</dbReference>
<sequence>MAAKATAMNLQLKAFVILSLVASSELSLSSGTSVDLQAGLSVLALCFIFLLGLKTELSTLVQVLQNLRDDLWYASDHSQQRLDFISEKFTEWDLLLSTAILATREGVMYNRFLRALYSRTASDEELRQETLVVENTQRPELSVLWAHHQPENDINELLASAHAFSCAKQHWLSAHSREVGLRTKAERLNVLSSIDLSDVAEPDLLSQWNIEAEVEWHLSDLQAQNEF</sequence>
<evidence type="ECO:0000313" key="1">
    <source>
        <dbReference type="EMBL" id="CAI3991763.1"/>
    </source>
</evidence>
<organism evidence="1">
    <name type="scientific">Cladocopium goreaui</name>
    <dbReference type="NCBI Taxonomy" id="2562237"/>
    <lineage>
        <taxon>Eukaryota</taxon>
        <taxon>Sar</taxon>
        <taxon>Alveolata</taxon>
        <taxon>Dinophyceae</taxon>
        <taxon>Suessiales</taxon>
        <taxon>Symbiodiniaceae</taxon>
        <taxon>Cladocopium</taxon>
    </lineage>
</organism>
<proteinExistence type="predicted"/>
<reference evidence="2 3" key="2">
    <citation type="submission" date="2024-05" db="EMBL/GenBank/DDBJ databases">
        <authorList>
            <person name="Chen Y."/>
            <person name="Shah S."/>
            <person name="Dougan E. K."/>
            <person name="Thang M."/>
            <person name="Chan C."/>
        </authorList>
    </citation>
    <scope>NUCLEOTIDE SEQUENCE [LARGE SCALE GENOMIC DNA]</scope>
</reference>